<dbReference type="AlphaFoldDB" id="A0A9W9TDR4"/>
<keyword evidence="2" id="KW-1185">Reference proteome</keyword>
<dbReference type="EMBL" id="JAPQKR010000004">
    <property type="protein sequence ID" value="KAJ5218704.1"/>
    <property type="molecule type" value="Genomic_DNA"/>
</dbReference>
<comment type="caution">
    <text evidence="1">The sequence shown here is derived from an EMBL/GenBank/DDBJ whole genome shotgun (WGS) entry which is preliminary data.</text>
</comment>
<reference evidence="1" key="2">
    <citation type="journal article" date="2023" name="IMA Fungus">
        <title>Comparative genomic study of the Penicillium genus elucidates a diverse pangenome and 15 lateral gene transfer events.</title>
        <authorList>
            <person name="Petersen C."/>
            <person name="Sorensen T."/>
            <person name="Nielsen M.R."/>
            <person name="Sondergaard T.E."/>
            <person name="Sorensen J.L."/>
            <person name="Fitzpatrick D.A."/>
            <person name="Frisvad J.C."/>
            <person name="Nielsen K.L."/>
        </authorList>
    </citation>
    <scope>NUCLEOTIDE SEQUENCE</scope>
    <source>
        <strain evidence="1">IBT 15544</strain>
    </source>
</reference>
<dbReference type="GeneID" id="83175166"/>
<evidence type="ECO:0000313" key="2">
    <source>
        <dbReference type="Proteomes" id="UP001150904"/>
    </source>
</evidence>
<reference evidence="1" key="1">
    <citation type="submission" date="2022-12" db="EMBL/GenBank/DDBJ databases">
        <authorList>
            <person name="Petersen C."/>
        </authorList>
    </citation>
    <scope>NUCLEOTIDE SEQUENCE</scope>
    <source>
        <strain evidence="1">IBT 15544</strain>
    </source>
</reference>
<dbReference type="Proteomes" id="UP001150904">
    <property type="component" value="Unassembled WGS sequence"/>
</dbReference>
<protein>
    <submittedName>
        <fullName evidence="1">Uncharacterized protein</fullName>
    </submittedName>
</protein>
<sequence>MGPSGRDIPLEGIRMTRSETFQRKPNLPWGFCIYRCSFKDDAAWHKMLQLIQQEVQESLELCLPPGEERTELLEAHDLVIHDEPAKFKGVTSHEVRDHFNDWVAEQLPKVVDTPETLQRLIRWHSERENEIPGPEHAFGARFNFALFVDDICLESLVHMDMPVVKILYKQWGDLSPEERNYKIDPDWHDGTTEESEEDVGWMYMSVFEYVDTYDRSEWAHMDVWRASYLRPPWMLNYYGDEKKQPGHWRK</sequence>
<gene>
    <name evidence="1" type="ORF">N7498_000803</name>
</gene>
<dbReference type="RefSeq" id="XP_058313277.1">
    <property type="nucleotide sequence ID" value="XM_058447866.1"/>
</dbReference>
<name>A0A9W9TDR4_9EURO</name>
<accession>A0A9W9TDR4</accession>
<evidence type="ECO:0000313" key="1">
    <source>
        <dbReference type="EMBL" id="KAJ5218704.1"/>
    </source>
</evidence>
<organism evidence="1 2">
    <name type="scientific">Penicillium cinerascens</name>
    <dbReference type="NCBI Taxonomy" id="70096"/>
    <lineage>
        <taxon>Eukaryota</taxon>
        <taxon>Fungi</taxon>
        <taxon>Dikarya</taxon>
        <taxon>Ascomycota</taxon>
        <taxon>Pezizomycotina</taxon>
        <taxon>Eurotiomycetes</taxon>
        <taxon>Eurotiomycetidae</taxon>
        <taxon>Eurotiales</taxon>
        <taxon>Aspergillaceae</taxon>
        <taxon>Penicillium</taxon>
    </lineage>
</organism>
<dbReference type="OrthoDB" id="4424523at2759"/>
<proteinExistence type="predicted"/>